<name>W9P320_FUSOX</name>
<evidence type="ECO:0000313" key="1">
    <source>
        <dbReference type="EMBL" id="EXA34370.1"/>
    </source>
</evidence>
<gene>
    <name evidence="1" type="ORF">FOVG_14354</name>
</gene>
<reference evidence="1" key="2">
    <citation type="submission" date="2012-05" db="EMBL/GenBank/DDBJ databases">
        <title>Annotation of the Genome Sequence of Fusarium oxysporum HDV247.</title>
        <authorList>
            <consortium name="The Broad Institute Genomics Platform"/>
            <person name="Ma L.-J."/>
            <person name="Corby-Kistler H."/>
            <person name="Broz K."/>
            <person name="Gale L.R."/>
            <person name="Jonkers W."/>
            <person name="O'Donnell K."/>
            <person name="Ploetz R."/>
            <person name="Steinberg C."/>
            <person name="Schwartz D.C."/>
            <person name="VanEtten H."/>
            <person name="Zhou S."/>
            <person name="Young S.K."/>
            <person name="Zeng Q."/>
            <person name="Gargeya S."/>
            <person name="Fitzgerald M."/>
            <person name="Abouelleil A."/>
            <person name="Alvarado L."/>
            <person name="Chapman S.B."/>
            <person name="Gainer-Dewar J."/>
            <person name="Goldberg J."/>
            <person name="Griggs A."/>
            <person name="Gujja S."/>
            <person name="Hansen M."/>
            <person name="Howarth C."/>
            <person name="Imamovic A."/>
            <person name="Ireland A."/>
            <person name="Larimer J."/>
            <person name="McCowan C."/>
            <person name="Murphy C."/>
            <person name="Pearson M."/>
            <person name="Poon T.W."/>
            <person name="Priest M."/>
            <person name="Roberts A."/>
            <person name="Saif S."/>
            <person name="Shea T."/>
            <person name="Sykes S."/>
            <person name="Wortman J."/>
            <person name="Nusbaum C."/>
            <person name="Birren B."/>
        </authorList>
    </citation>
    <scope>NUCLEOTIDE SEQUENCE</scope>
    <source>
        <strain evidence="1">HDV247</strain>
    </source>
</reference>
<accession>W9P320</accession>
<organism evidence="1">
    <name type="scientific">Fusarium oxysporum f. sp. pisi HDV247</name>
    <dbReference type="NCBI Taxonomy" id="1080344"/>
    <lineage>
        <taxon>Eukaryota</taxon>
        <taxon>Fungi</taxon>
        <taxon>Dikarya</taxon>
        <taxon>Ascomycota</taxon>
        <taxon>Pezizomycotina</taxon>
        <taxon>Sordariomycetes</taxon>
        <taxon>Hypocreomycetidae</taxon>
        <taxon>Hypocreales</taxon>
        <taxon>Nectriaceae</taxon>
        <taxon>Fusarium</taxon>
        <taxon>Fusarium oxysporum species complex</taxon>
    </lineage>
</organism>
<dbReference type="Proteomes" id="UP000030751">
    <property type="component" value="Unassembled WGS sequence"/>
</dbReference>
<dbReference type="AlphaFoldDB" id="W9P320"/>
<proteinExistence type="predicted"/>
<dbReference type="HOGENOM" id="CLU_3125076_0_0_1"/>
<dbReference type="EMBL" id="JH650981">
    <property type="protein sequence ID" value="EXA34370.1"/>
    <property type="molecule type" value="Genomic_DNA"/>
</dbReference>
<dbReference type="OrthoDB" id="3692311at2759"/>
<protein>
    <submittedName>
        <fullName evidence="1">Uncharacterized protein</fullName>
    </submittedName>
</protein>
<sequence>MAAPPDGGFYQDVTSIGKAKFQERLSQLFNTLFLAGIQPSAIIGAMPRQE</sequence>
<reference evidence="1" key="1">
    <citation type="submission" date="2011-10" db="EMBL/GenBank/DDBJ databases">
        <title>The Genome Sequence of Fusarium oxysporum HDV247.</title>
        <authorList>
            <consortium name="The Broad Institute Genome Sequencing Platform"/>
            <person name="Ma L.-J."/>
            <person name="Gale L.R."/>
            <person name="Schwartz D.C."/>
            <person name="Zhou S."/>
            <person name="Corby-Kistler H."/>
            <person name="Young S.K."/>
            <person name="Zeng Q."/>
            <person name="Gargeya S."/>
            <person name="Fitzgerald M."/>
            <person name="Haas B."/>
            <person name="Abouelleil A."/>
            <person name="Alvarado L."/>
            <person name="Arachchi H.M."/>
            <person name="Berlin A."/>
            <person name="Brown A."/>
            <person name="Chapman S.B."/>
            <person name="Chen Z."/>
            <person name="Dunbar C."/>
            <person name="Freedman E."/>
            <person name="Gearin G."/>
            <person name="Goldberg J."/>
            <person name="Griggs A."/>
            <person name="Gujja S."/>
            <person name="Heiman D."/>
            <person name="Howarth C."/>
            <person name="Larson L."/>
            <person name="Lui A."/>
            <person name="MacDonald P.J.P."/>
            <person name="Montmayeur A."/>
            <person name="Murphy C."/>
            <person name="Neiman D."/>
            <person name="Pearson M."/>
            <person name="Priest M."/>
            <person name="Roberts A."/>
            <person name="Saif S."/>
            <person name="Shea T."/>
            <person name="Shenoy N."/>
            <person name="Sisk P."/>
            <person name="Stolte C."/>
            <person name="Sykes S."/>
            <person name="Wortman J."/>
            <person name="Nusbaum C."/>
            <person name="Birren B."/>
        </authorList>
    </citation>
    <scope>NUCLEOTIDE SEQUENCE [LARGE SCALE GENOMIC DNA]</scope>
    <source>
        <strain evidence="1">HDV247</strain>
    </source>
</reference>